<keyword evidence="3" id="KW-0813">Transport</keyword>
<comment type="similarity">
    <text evidence="2">Belongs to the cation diffusion facilitator (CDF) transporter (TC 2.A.4) family.</text>
</comment>
<dbReference type="InterPro" id="IPR002524">
    <property type="entry name" value="Cation_efflux"/>
</dbReference>
<sequence>MAPSAQQHRLLMRFMLLSVATALATMLLKASAAWITGSVGLLSDALESGVNLVAALVGLAALRLAAKPADANHDFGHGKAEYLSAAVEGTMVFAAATVILWTSVERLISPQPVTEVGLGLVLSAGSSALNLVVGLLLIRQGRAHRSITLVADGKHLLTDVWTSAGVLVGVALVALSGWDVLDPIVAILVALNILRIGFGLVRQAVVGMLDAVLPSEDVTAVNAVLDRYREPGVVTILPPRTRESGRQRFVYLVVRVPGDWTVRAGHDLLDRIEADLGEALPGVAVFSHLEPDRAPTGRR</sequence>
<reference evidence="11" key="1">
    <citation type="submission" date="2015-01" db="EMBL/GenBank/DDBJ databases">
        <title>Draft genome sequence of Rhodococcus pyridinivorans strain KG-16, a hydrocarbon-degrading bacterium.</title>
        <authorList>
            <person name="Aggarwal R.K."/>
            <person name="Dawar C."/>
        </authorList>
    </citation>
    <scope>NUCLEOTIDE SEQUENCE [LARGE SCALE GENOMIC DNA]</scope>
    <source>
        <strain evidence="11">KG-16</strain>
    </source>
</reference>
<dbReference type="GO" id="GO:0015086">
    <property type="term" value="F:cadmium ion transmembrane transporter activity"/>
    <property type="evidence" value="ECO:0007669"/>
    <property type="project" value="TreeGrafter"/>
</dbReference>
<evidence type="ECO:0000256" key="5">
    <source>
        <dbReference type="ARBA" id="ARBA00022989"/>
    </source>
</evidence>
<evidence type="ECO:0000256" key="3">
    <source>
        <dbReference type="ARBA" id="ARBA00022448"/>
    </source>
</evidence>
<dbReference type="Pfam" id="PF01545">
    <property type="entry name" value="Cation_efflux"/>
    <property type="match status" value="1"/>
</dbReference>
<gene>
    <name evidence="10" type="ORF">Z045_22025</name>
</gene>
<dbReference type="SUPFAM" id="SSF160240">
    <property type="entry name" value="Cation efflux protein cytoplasmic domain-like"/>
    <property type="match status" value="1"/>
</dbReference>
<feature type="domain" description="Cation efflux protein cytoplasmic" evidence="9">
    <location>
        <begin position="213"/>
        <end position="291"/>
    </location>
</feature>
<dbReference type="Pfam" id="PF16916">
    <property type="entry name" value="ZT_dimer"/>
    <property type="match status" value="1"/>
</dbReference>
<feature type="transmembrane region" description="Helical" evidence="7">
    <location>
        <begin position="82"/>
        <end position="104"/>
    </location>
</feature>
<evidence type="ECO:0000256" key="7">
    <source>
        <dbReference type="SAM" id="Phobius"/>
    </source>
</evidence>
<dbReference type="GO" id="GO:0005886">
    <property type="term" value="C:plasma membrane"/>
    <property type="evidence" value="ECO:0007669"/>
    <property type="project" value="TreeGrafter"/>
</dbReference>
<dbReference type="InterPro" id="IPR058533">
    <property type="entry name" value="Cation_efflux_TM"/>
</dbReference>
<dbReference type="SUPFAM" id="SSF161111">
    <property type="entry name" value="Cation efflux protein transmembrane domain-like"/>
    <property type="match status" value="1"/>
</dbReference>
<dbReference type="PANTHER" id="PTHR43840:SF15">
    <property type="entry name" value="MITOCHONDRIAL METAL TRANSPORTER 1-RELATED"/>
    <property type="match status" value="1"/>
</dbReference>
<dbReference type="InterPro" id="IPR050291">
    <property type="entry name" value="CDF_Transporter"/>
</dbReference>
<keyword evidence="4 7" id="KW-0812">Transmembrane</keyword>
<dbReference type="InterPro" id="IPR036837">
    <property type="entry name" value="Cation_efflux_CTD_sf"/>
</dbReference>
<dbReference type="PANTHER" id="PTHR43840">
    <property type="entry name" value="MITOCHONDRIAL METAL TRANSPORTER 1-RELATED"/>
    <property type="match status" value="1"/>
</dbReference>
<name>A0A0V9UFB9_9NOCA</name>
<dbReference type="InterPro" id="IPR027470">
    <property type="entry name" value="Cation_efflux_CTD"/>
</dbReference>
<feature type="transmembrane region" description="Helical" evidence="7">
    <location>
        <begin position="159"/>
        <end position="178"/>
    </location>
</feature>
<dbReference type="Gene3D" id="3.30.70.1350">
    <property type="entry name" value="Cation efflux protein, cytoplasmic domain"/>
    <property type="match status" value="1"/>
</dbReference>
<dbReference type="InterPro" id="IPR027469">
    <property type="entry name" value="Cation_efflux_TMD_sf"/>
</dbReference>
<keyword evidence="6 7" id="KW-0472">Membrane</keyword>
<reference evidence="10 11" key="2">
    <citation type="journal article" date="2016" name="Genome Announc.">
        <title>Draft Genome Sequence of a Versatile Hydrocarbon-Degrading Bacterium, Rhodococcus pyridinivorans Strain KG-16, Collected from Oil Fields in India.</title>
        <authorList>
            <person name="Aggarwal R.K."/>
            <person name="Dawar C."/>
            <person name="Phanindranath R."/>
            <person name="Mutnuri L."/>
            <person name="Dayal A.M."/>
        </authorList>
    </citation>
    <scope>NUCLEOTIDE SEQUENCE [LARGE SCALE GENOMIC DNA]</scope>
    <source>
        <strain evidence="10 11">KG-16</strain>
    </source>
</reference>
<evidence type="ECO:0000313" key="10">
    <source>
        <dbReference type="EMBL" id="KSZ56730.1"/>
    </source>
</evidence>
<dbReference type="PATRIC" id="fig|1441730.3.peg.4609"/>
<evidence type="ECO:0000259" key="8">
    <source>
        <dbReference type="Pfam" id="PF01545"/>
    </source>
</evidence>
<evidence type="ECO:0000259" key="9">
    <source>
        <dbReference type="Pfam" id="PF16916"/>
    </source>
</evidence>
<dbReference type="AlphaFoldDB" id="A0A0V9UFB9"/>
<keyword evidence="5 7" id="KW-1133">Transmembrane helix</keyword>
<dbReference type="EMBL" id="AZXY01000013">
    <property type="protein sequence ID" value="KSZ56730.1"/>
    <property type="molecule type" value="Genomic_DNA"/>
</dbReference>
<feature type="transmembrane region" description="Helical" evidence="7">
    <location>
        <begin position="184"/>
        <end position="201"/>
    </location>
</feature>
<feature type="transmembrane region" description="Helical" evidence="7">
    <location>
        <begin position="48"/>
        <end position="66"/>
    </location>
</feature>
<proteinExistence type="inferred from homology"/>
<dbReference type="Gene3D" id="1.20.1510.10">
    <property type="entry name" value="Cation efflux protein transmembrane domain"/>
    <property type="match status" value="1"/>
</dbReference>
<evidence type="ECO:0000256" key="4">
    <source>
        <dbReference type="ARBA" id="ARBA00022692"/>
    </source>
</evidence>
<comment type="caution">
    <text evidence="10">The sequence shown here is derived from an EMBL/GenBank/DDBJ whole genome shotgun (WGS) entry which is preliminary data.</text>
</comment>
<feature type="transmembrane region" description="Helical" evidence="7">
    <location>
        <begin position="116"/>
        <end position="138"/>
    </location>
</feature>
<accession>A0A0V9UFB9</accession>
<organism evidence="10 11">
    <name type="scientific">Rhodococcus pyridinivorans KG-16</name>
    <dbReference type="NCBI Taxonomy" id="1441730"/>
    <lineage>
        <taxon>Bacteria</taxon>
        <taxon>Bacillati</taxon>
        <taxon>Actinomycetota</taxon>
        <taxon>Actinomycetes</taxon>
        <taxon>Mycobacteriales</taxon>
        <taxon>Nocardiaceae</taxon>
        <taxon>Rhodococcus</taxon>
    </lineage>
</organism>
<evidence type="ECO:0000256" key="2">
    <source>
        <dbReference type="ARBA" id="ARBA00008114"/>
    </source>
</evidence>
<evidence type="ECO:0000256" key="6">
    <source>
        <dbReference type="ARBA" id="ARBA00023136"/>
    </source>
</evidence>
<dbReference type="Proteomes" id="UP000053060">
    <property type="component" value="Unassembled WGS sequence"/>
</dbReference>
<dbReference type="GO" id="GO:0006882">
    <property type="term" value="P:intracellular zinc ion homeostasis"/>
    <property type="evidence" value="ECO:0007669"/>
    <property type="project" value="TreeGrafter"/>
</dbReference>
<protein>
    <submittedName>
        <fullName evidence="10">Transporter</fullName>
    </submittedName>
</protein>
<dbReference type="NCBIfam" id="TIGR01297">
    <property type="entry name" value="CDF"/>
    <property type="match status" value="1"/>
</dbReference>
<evidence type="ECO:0000256" key="1">
    <source>
        <dbReference type="ARBA" id="ARBA00004141"/>
    </source>
</evidence>
<evidence type="ECO:0000313" key="11">
    <source>
        <dbReference type="Proteomes" id="UP000053060"/>
    </source>
</evidence>
<dbReference type="GO" id="GO:0015093">
    <property type="term" value="F:ferrous iron transmembrane transporter activity"/>
    <property type="evidence" value="ECO:0007669"/>
    <property type="project" value="TreeGrafter"/>
</dbReference>
<comment type="subcellular location">
    <subcellularLocation>
        <location evidence="1">Membrane</location>
        <topology evidence="1">Multi-pass membrane protein</topology>
    </subcellularLocation>
</comment>
<dbReference type="GO" id="GO:0015341">
    <property type="term" value="F:zinc efflux antiporter activity"/>
    <property type="evidence" value="ECO:0007669"/>
    <property type="project" value="TreeGrafter"/>
</dbReference>
<feature type="domain" description="Cation efflux protein transmembrane" evidence="8">
    <location>
        <begin position="16"/>
        <end position="206"/>
    </location>
</feature>